<dbReference type="AlphaFoldDB" id="A0A556MQD5"/>
<dbReference type="OrthoDB" id="187854at2"/>
<reference evidence="2 3" key="1">
    <citation type="submission" date="2019-07" db="EMBL/GenBank/DDBJ databases">
        <authorList>
            <person name="Huq M.A."/>
        </authorList>
    </citation>
    <scope>NUCLEOTIDE SEQUENCE [LARGE SCALE GENOMIC DNA]</scope>
    <source>
        <strain evidence="2 3">MAH-3</strain>
    </source>
</reference>
<accession>A0A556MQD5</accession>
<dbReference type="EMBL" id="VLPL01000006">
    <property type="protein sequence ID" value="TSJ42042.1"/>
    <property type="molecule type" value="Genomic_DNA"/>
</dbReference>
<gene>
    <name evidence="2" type="ORF">FO442_13200</name>
</gene>
<dbReference type="SUPFAM" id="SSF48452">
    <property type="entry name" value="TPR-like"/>
    <property type="match status" value="1"/>
</dbReference>
<keyword evidence="1" id="KW-0732">Signal</keyword>
<evidence type="ECO:0000313" key="2">
    <source>
        <dbReference type="EMBL" id="TSJ42042.1"/>
    </source>
</evidence>
<comment type="caution">
    <text evidence="2">The sequence shown here is derived from an EMBL/GenBank/DDBJ whole genome shotgun (WGS) entry which is preliminary data.</text>
</comment>
<keyword evidence="3" id="KW-1185">Reference proteome</keyword>
<evidence type="ECO:0000256" key="1">
    <source>
        <dbReference type="SAM" id="SignalP"/>
    </source>
</evidence>
<feature type="signal peptide" evidence="1">
    <location>
        <begin position="1"/>
        <end position="32"/>
    </location>
</feature>
<organism evidence="2 3">
    <name type="scientific">Fluviicola chungangensis</name>
    <dbReference type="NCBI Taxonomy" id="2597671"/>
    <lineage>
        <taxon>Bacteria</taxon>
        <taxon>Pseudomonadati</taxon>
        <taxon>Bacteroidota</taxon>
        <taxon>Flavobacteriia</taxon>
        <taxon>Flavobacteriales</taxon>
        <taxon>Crocinitomicaceae</taxon>
        <taxon>Fluviicola</taxon>
    </lineage>
</organism>
<protein>
    <submittedName>
        <fullName evidence="2">DUF2911 domain-containing protein</fullName>
    </submittedName>
</protein>
<dbReference type="InterPro" id="IPR011990">
    <property type="entry name" value="TPR-like_helical_dom_sf"/>
</dbReference>
<proteinExistence type="predicted"/>
<name>A0A556MQD5_9FLAO</name>
<dbReference type="Proteomes" id="UP000316008">
    <property type="component" value="Unassembled WGS sequence"/>
</dbReference>
<feature type="chain" id="PRO_5022001910" evidence="1">
    <location>
        <begin position="33"/>
        <end position="291"/>
    </location>
</feature>
<dbReference type="InterPro" id="IPR021314">
    <property type="entry name" value="DUF2911"/>
</dbReference>
<evidence type="ECO:0000313" key="3">
    <source>
        <dbReference type="Proteomes" id="UP000316008"/>
    </source>
</evidence>
<dbReference type="Pfam" id="PF11138">
    <property type="entry name" value="DUF2911"/>
    <property type="match status" value="1"/>
</dbReference>
<sequence>MQIQIRINMKMNITNKAVLFLAFGMLSLGAAAQKITVPAPSPLQTVTQKFGLGEVTVEYSRPGVKGRTIFGDVVPYGKIWRTGANATTKITFTDEVKLEGNVVKPGTYGLYTIPNKDSWEIMLYKDLTLNGNVGDYKTENEVLRFKVKAIKIPMKMESLMINIGDISATESKLMLLWENTVIAIKMTTDIDARVMQSIDESMKSEKPEYFRAASYYFDNGKDLKQALVWATKATEENPTAFYMFNLKARIEYKLGDKAAGKASAEKSIALAKDAKNDDYVALGEKLLAENK</sequence>